<dbReference type="PANTHER" id="PTHR35527">
    <property type="entry name" value="CHOLOYLGLYCINE HYDROLASE"/>
    <property type="match status" value="1"/>
</dbReference>
<sequence>MCTLVLWNDNPVAKVVGRSLDWMFSDEPDLWFYPRGLERDGHGGDGSTRWTSRYSSVVLSGWRTGSSDGINERGLAAHILYHDGAIYEPADQRPTLSHVMWVQWALDQYSTVDEVLDHLADVRITSQLVNGIVMALHFAVEDRTGDSAIIELVDGALVVHHGPEYRVMTNAPKLDDQLANLARYSAFGGDLPLPGDIESPQRFVRANYFLEHLPEPADAREVVAGVLSVIGNTAVPFGAPDGDWGTYPTWWFAAADITALRYYFRSTRSPFTIWVDLADLADSREVRSLNPRDPELQGEVSGALAPTALAY</sequence>
<dbReference type="OrthoDB" id="1265391at2"/>
<evidence type="ECO:0000313" key="4">
    <source>
        <dbReference type="EMBL" id="PVZ93452.1"/>
    </source>
</evidence>
<comment type="similarity">
    <text evidence="1">Belongs to the peptidase C59 family.</text>
</comment>
<evidence type="ECO:0000256" key="2">
    <source>
        <dbReference type="ARBA" id="ARBA00022801"/>
    </source>
</evidence>
<evidence type="ECO:0000313" key="5">
    <source>
        <dbReference type="Proteomes" id="UP000244893"/>
    </source>
</evidence>
<dbReference type="InterPro" id="IPR029055">
    <property type="entry name" value="Ntn_hydrolases_N"/>
</dbReference>
<dbReference type="AlphaFoldDB" id="A0A2V1HPB8"/>
<dbReference type="Gene3D" id="3.60.60.10">
    <property type="entry name" value="Penicillin V Acylase, Chain A"/>
    <property type="match status" value="1"/>
</dbReference>
<keyword evidence="5" id="KW-1185">Reference proteome</keyword>
<gene>
    <name evidence="4" type="ORF">DDQ50_15940</name>
</gene>
<dbReference type="RefSeq" id="WP_116757780.1">
    <property type="nucleotide sequence ID" value="NZ_JBHUEX010000001.1"/>
</dbReference>
<dbReference type="InterPro" id="IPR029132">
    <property type="entry name" value="CBAH/NAAA_C"/>
</dbReference>
<dbReference type="PANTHER" id="PTHR35527:SF2">
    <property type="entry name" value="HYDROLASE"/>
    <property type="match status" value="1"/>
</dbReference>
<feature type="domain" description="Choloylglycine hydrolase/NAAA C-terminal" evidence="3">
    <location>
        <begin position="2"/>
        <end position="279"/>
    </location>
</feature>
<keyword evidence="2 4" id="KW-0378">Hydrolase</keyword>
<comment type="caution">
    <text evidence="4">The sequence shown here is derived from an EMBL/GenBank/DDBJ whole genome shotgun (WGS) entry which is preliminary data.</text>
</comment>
<reference evidence="4 5" key="1">
    <citation type="submission" date="2018-05" db="EMBL/GenBank/DDBJ databases">
        <title>Amnibacterium sp. M8JJ-5, whole genome shotgun sequence.</title>
        <authorList>
            <person name="Tuo L."/>
        </authorList>
    </citation>
    <scope>NUCLEOTIDE SEQUENCE [LARGE SCALE GENOMIC DNA]</scope>
    <source>
        <strain evidence="4 5">M8JJ-5</strain>
    </source>
</reference>
<evidence type="ECO:0000259" key="3">
    <source>
        <dbReference type="Pfam" id="PF02275"/>
    </source>
</evidence>
<proteinExistence type="inferred from homology"/>
<dbReference type="InterPro" id="IPR052193">
    <property type="entry name" value="Peptidase_C59"/>
</dbReference>
<dbReference type="GO" id="GO:0016787">
    <property type="term" value="F:hydrolase activity"/>
    <property type="evidence" value="ECO:0007669"/>
    <property type="project" value="UniProtKB-KW"/>
</dbReference>
<dbReference type="SUPFAM" id="SSF56235">
    <property type="entry name" value="N-terminal nucleophile aminohydrolases (Ntn hydrolases)"/>
    <property type="match status" value="1"/>
</dbReference>
<dbReference type="Proteomes" id="UP000244893">
    <property type="component" value="Unassembled WGS sequence"/>
</dbReference>
<accession>A0A2V1HPB8</accession>
<dbReference type="Pfam" id="PF02275">
    <property type="entry name" value="CBAH"/>
    <property type="match status" value="1"/>
</dbReference>
<organism evidence="4 5">
    <name type="scientific">Amnibacterium flavum</name>
    <dbReference type="NCBI Taxonomy" id="2173173"/>
    <lineage>
        <taxon>Bacteria</taxon>
        <taxon>Bacillati</taxon>
        <taxon>Actinomycetota</taxon>
        <taxon>Actinomycetes</taxon>
        <taxon>Micrococcales</taxon>
        <taxon>Microbacteriaceae</taxon>
        <taxon>Amnibacterium</taxon>
    </lineage>
</organism>
<dbReference type="EMBL" id="QEOP01000004">
    <property type="protein sequence ID" value="PVZ93452.1"/>
    <property type="molecule type" value="Genomic_DNA"/>
</dbReference>
<protein>
    <submittedName>
        <fullName evidence="4">Choloylglycine hydrolase</fullName>
    </submittedName>
</protein>
<evidence type="ECO:0000256" key="1">
    <source>
        <dbReference type="ARBA" id="ARBA00006625"/>
    </source>
</evidence>
<name>A0A2V1HPB8_9MICO</name>